<reference evidence="3" key="1">
    <citation type="journal article" date="2020" name="Nature">
        <title>Giant virus diversity and host interactions through global metagenomics.</title>
        <authorList>
            <person name="Schulz F."/>
            <person name="Roux S."/>
            <person name="Paez-Espino D."/>
            <person name="Jungbluth S."/>
            <person name="Walsh D.A."/>
            <person name="Denef V.J."/>
            <person name="McMahon K.D."/>
            <person name="Konstantinidis K.T."/>
            <person name="Eloe-Fadrosh E.A."/>
            <person name="Kyrpides N.C."/>
            <person name="Woyke T."/>
        </authorList>
    </citation>
    <scope>NUCLEOTIDE SEQUENCE</scope>
    <source>
        <strain evidence="3">GVMAG-M-3300023179-86</strain>
    </source>
</reference>
<proteinExistence type="predicted"/>
<feature type="compositionally biased region" description="Acidic residues" evidence="1">
    <location>
        <begin position="10"/>
        <end position="27"/>
    </location>
</feature>
<dbReference type="SUPFAM" id="SSF52980">
    <property type="entry name" value="Restriction endonuclease-like"/>
    <property type="match status" value="1"/>
</dbReference>
<accession>A0A6C0H9Y3</accession>
<dbReference type="AlphaFoldDB" id="A0A6C0H9Y3"/>
<protein>
    <recommendedName>
        <fullName evidence="2">YqaJ viral recombinase domain-containing protein</fullName>
    </recommendedName>
</protein>
<dbReference type="EMBL" id="MN739916">
    <property type="protein sequence ID" value="QHT77016.1"/>
    <property type="molecule type" value="Genomic_DNA"/>
</dbReference>
<name>A0A6C0H9Y3_9ZZZZ</name>
<evidence type="ECO:0000256" key="1">
    <source>
        <dbReference type="SAM" id="MobiDB-lite"/>
    </source>
</evidence>
<feature type="domain" description="YqaJ viral recombinase" evidence="2">
    <location>
        <begin position="164"/>
        <end position="309"/>
    </location>
</feature>
<dbReference type="Gene3D" id="3.90.320.10">
    <property type="match status" value="1"/>
</dbReference>
<dbReference type="PANTHER" id="PTHR46609">
    <property type="entry name" value="EXONUCLEASE, PHAGE-TYPE/RECB, C-TERMINAL DOMAIN-CONTAINING PROTEIN"/>
    <property type="match status" value="1"/>
</dbReference>
<dbReference type="InterPro" id="IPR019080">
    <property type="entry name" value="YqaJ_viral_recombinase"/>
</dbReference>
<feature type="region of interest" description="Disordered" evidence="1">
    <location>
        <begin position="1"/>
        <end position="45"/>
    </location>
</feature>
<evidence type="ECO:0000259" key="2">
    <source>
        <dbReference type="Pfam" id="PF09588"/>
    </source>
</evidence>
<dbReference type="InterPro" id="IPR011335">
    <property type="entry name" value="Restrct_endonuc-II-like"/>
</dbReference>
<dbReference type="Pfam" id="PF09588">
    <property type="entry name" value="YqaJ"/>
    <property type="match status" value="1"/>
</dbReference>
<organism evidence="3">
    <name type="scientific">viral metagenome</name>
    <dbReference type="NCBI Taxonomy" id="1070528"/>
    <lineage>
        <taxon>unclassified sequences</taxon>
        <taxon>metagenomes</taxon>
        <taxon>organismal metagenomes</taxon>
    </lineage>
</organism>
<dbReference type="CDD" id="cd22343">
    <property type="entry name" value="PDDEXK_lambda_exonuclease-like"/>
    <property type="match status" value="1"/>
</dbReference>
<dbReference type="InterPro" id="IPR011604">
    <property type="entry name" value="PDDEXK-like_dom_sf"/>
</dbReference>
<sequence length="503" mass="58726">MNKNTNYLDDLSDLEDVIDEVDEDWDNDSANQSDTDEDDDLTSTASLTPSDEMEIVESTVEDMYEYIEDNPNAICDPDFHESLNEYIQDLLNVYFENLYFDKSEDYFKDEIKSIIESAFELFYNMYPKRSYSNTLVLHKPDVAVIQEKIKKIKKKDQPTQRTSEWYMYRHNLITASNAYKVFENESSRNQLIYEKCVVPFIPCGETEKLESPPVSQINVNSALHWGQKYEPISVMVYEYLYNTKVGDFGCIQHDTYHFIGASPDGINIEPSSPIYGRMLEIKNPVSREIDGVPKKEYWVQMQQQMEVCDLDECDFLETKFIEYVNEDEFNKDGEFSETADGNIKGIIMYFSNKYGNPVYKYKPLDIDNRDDFLVWEEKQMDENEDTMTWIKNIYWKLEQISCVLVLRNQKWFHDNVGAMKELWSIVEKERQTGFSHREPKKRVKKAEAQGAEPLGGCLISIKKNNDTVSCSPPVSSSPIIKIRTESIDETQEIMMKTQQGDFV</sequence>
<dbReference type="PANTHER" id="PTHR46609:SF6">
    <property type="entry name" value="EXONUCLEASE, PHAGE-TYPE_RECB, C-TERMINAL DOMAIN-CONTAINING PROTEIN-RELATED"/>
    <property type="match status" value="1"/>
</dbReference>
<dbReference type="InterPro" id="IPR051703">
    <property type="entry name" value="NF-kappa-B_Signaling_Reg"/>
</dbReference>
<evidence type="ECO:0000313" key="3">
    <source>
        <dbReference type="EMBL" id="QHT77016.1"/>
    </source>
</evidence>